<dbReference type="InterPro" id="IPR009057">
    <property type="entry name" value="Homeodomain-like_sf"/>
</dbReference>
<dbReference type="PANTHER" id="PTHR46796:SF6">
    <property type="entry name" value="ARAC SUBFAMILY"/>
    <property type="match status" value="1"/>
</dbReference>
<keyword evidence="1" id="KW-0805">Transcription regulation</keyword>
<dbReference type="SMART" id="SM00342">
    <property type="entry name" value="HTH_ARAC"/>
    <property type="match status" value="1"/>
</dbReference>
<evidence type="ECO:0000256" key="2">
    <source>
        <dbReference type="ARBA" id="ARBA00023125"/>
    </source>
</evidence>
<dbReference type="Pfam" id="PF12833">
    <property type="entry name" value="HTH_18"/>
    <property type="match status" value="1"/>
</dbReference>
<evidence type="ECO:0000313" key="6">
    <source>
        <dbReference type="Proteomes" id="UP000002256"/>
    </source>
</evidence>
<evidence type="ECO:0000259" key="4">
    <source>
        <dbReference type="PROSITE" id="PS01124"/>
    </source>
</evidence>
<organism evidence="5 6">
    <name type="scientific">Rhizobium leguminosarum bv. trifolii (strain WSM1325)</name>
    <dbReference type="NCBI Taxonomy" id="395491"/>
    <lineage>
        <taxon>Bacteria</taxon>
        <taxon>Pseudomonadati</taxon>
        <taxon>Pseudomonadota</taxon>
        <taxon>Alphaproteobacteria</taxon>
        <taxon>Hyphomicrobiales</taxon>
        <taxon>Rhizobiaceae</taxon>
        <taxon>Rhizobium/Agrobacterium group</taxon>
        <taxon>Rhizobium</taxon>
    </lineage>
</organism>
<dbReference type="GO" id="GO:0043565">
    <property type="term" value="F:sequence-specific DNA binding"/>
    <property type="evidence" value="ECO:0007669"/>
    <property type="project" value="InterPro"/>
</dbReference>
<name>C6B2Z7_RHILS</name>
<dbReference type="Proteomes" id="UP000002256">
    <property type="component" value="Chromosome"/>
</dbReference>
<dbReference type="SUPFAM" id="SSF46689">
    <property type="entry name" value="Homeodomain-like"/>
    <property type="match status" value="2"/>
</dbReference>
<feature type="domain" description="HTH araC/xylS-type" evidence="4">
    <location>
        <begin position="188"/>
        <end position="286"/>
    </location>
</feature>
<dbReference type="PANTHER" id="PTHR46796">
    <property type="entry name" value="HTH-TYPE TRANSCRIPTIONAL ACTIVATOR RHAS-RELATED"/>
    <property type="match status" value="1"/>
</dbReference>
<evidence type="ECO:0000313" key="5">
    <source>
        <dbReference type="EMBL" id="ACS56845.1"/>
    </source>
</evidence>
<dbReference type="InterPro" id="IPR018060">
    <property type="entry name" value="HTH_AraC"/>
</dbReference>
<reference evidence="5 6" key="1">
    <citation type="journal article" date="2010" name="Stand. Genomic Sci.">
        <title>Complete genome sequence of Rhizobium leguminosarum bv. trifolii strain WSM1325, an effective microsymbiont of annual Mediterranean clovers.</title>
        <authorList>
            <person name="Reeve W."/>
            <person name="O'Hara G."/>
            <person name="Chain P."/>
            <person name="Ardley J."/>
            <person name="Brau L."/>
            <person name="Nandesena K."/>
            <person name="Tiwari R."/>
            <person name="Copeland A."/>
            <person name="Nolan M."/>
            <person name="Han C."/>
            <person name="Brettin T."/>
            <person name="Land M."/>
            <person name="Ovchinikova G."/>
            <person name="Ivanova N."/>
            <person name="Mavromatis K."/>
            <person name="Markowitz V."/>
            <person name="Kyrpides N."/>
            <person name="Melino V."/>
            <person name="Denton M."/>
            <person name="Yates R."/>
            <person name="Howieson J."/>
        </authorList>
    </citation>
    <scope>NUCLEOTIDE SEQUENCE [LARGE SCALE GENOMIC DNA]</scope>
    <source>
        <strain evidence="5 6">WSM1325</strain>
    </source>
</reference>
<dbReference type="AlphaFoldDB" id="C6B2Z7"/>
<evidence type="ECO:0000256" key="1">
    <source>
        <dbReference type="ARBA" id="ARBA00023015"/>
    </source>
</evidence>
<dbReference type="InterPro" id="IPR050204">
    <property type="entry name" value="AraC_XylS_family_regulators"/>
</dbReference>
<dbReference type="EMBL" id="CP001622">
    <property type="protein sequence ID" value="ACS56845.1"/>
    <property type="molecule type" value="Genomic_DNA"/>
</dbReference>
<dbReference type="HOGENOM" id="CLU_000445_88_4_5"/>
<sequence length="298" mass="32715">MTLLSLQPSPDILLSSAGRAWSGLDAALLRVPRGLSRVRDGELHSLGIHVGPPVRADCSCGGKRMRRLQRHGDIDFVPAGMDGSWEDDADCQILRLSLRPSLLDQVAEDLGRDAAMVDLIPRLQLRDARIEAIGWAIRADLEADTPSDPLYIDHLANALAVRLIETADGGRQHSERSGAAKMSTRQLRMLTDFIETNLDRKLHLADLATVAGVSMTRLKTLFRNSTGTPVHQYVIRRRIEYARALIATTTMPASEVALAAGFAHQSHMASTMRRILGQTPGEIARQASEIRPKLQRTA</sequence>
<proteinExistence type="predicted"/>
<dbReference type="GO" id="GO:0003700">
    <property type="term" value="F:DNA-binding transcription factor activity"/>
    <property type="evidence" value="ECO:0007669"/>
    <property type="project" value="InterPro"/>
</dbReference>
<gene>
    <name evidence="5" type="ordered locus">Rleg_2577</name>
</gene>
<keyword evidence="2" id="KW-0238">DNA-binding</keyword>
<dbReference type="KEGG" id="rlg:Rleg_2577"/>
<protein>
    <submittedName>
        <fullName evidence="5">Transcriptional regulator, AraC family</fullName>
    </submittedName>
</protein>
<dbReference type="PROSITE" id="PS01124">
    <property type="entry name" value="HTH_ARAC_FAMILY_2"/>
    <property type="match status" value="1"/>
</dbReference>
<dbReference type="Gene3D" id="1.10.10.60">
    <property type="entry name" value="Homeodomain-like"/>
    <property type="match status" value="1"/>
</dbReference>
<evidence type="ECO:0000256" key="3">
    <source>
        <dbReference type="ARBA" id="ARBA00023163"/>
    </source>
</evidence>
<dbReference type="OrthoDB" id="9806208at2"/>
<accession>C6B2Z7</accession>
<keyword evidence="3" id="KW-0804">Transcription</keyword>